<accession>A0ABN0B7F6</accession>
<dbReference type="PANTHER" id="PTHR13799:SF14">
    <property type="entry name" value="GTP CYCLOHYDROLASE 1 TYPE 2 HOMOLOG"/>
    <property type="match status" value="1"/>
</dbReference>
<evidence type="ECO:0000256" key="4">
    <source>
        <dbReference type="ARBA" id="ARBA00022723"/>
    </source>
</evidence>
<dbReference type="Pfam" id="PF01784">
    <property type="entry name" value="DUF34_NIF3"/>
    <property type="match status" value="1"/>
</dbReference>
<dbReference type="InterPro" id="IPR002678">
    <property type="entry name" value="DUF34/NIF3"/>
</dbReference>
<comment type="subunit">
    <text evidence="2">Homohexamer.</text>
</comment>
<dbReference type="EMBL" id="AEDY01000012">
    <property type="protein sequence ID" value="EFO55160.1"/>
    <property type="molecule type" value="Genomic_DNA"/>
</dbReference>
<reference evidence="5" key="1">
    <citation type="submission" date="2010-09" db="EMBL/GenBank/DDBJ databases">
        <authorList>
            <person name="Daugherty S.C."/>
            <person name="Kilian M."/>
            <person name="Tettelin H."/>
        </authorList>
    </citation>
    <scope>NUCLEOTIDE SEQUENCE [LARGE SCALE GENOMIC DNA]</scope>
    <source>
        <strain evidence="5">SK1302</strain>
    </source>
</reference>
<name>A0ABN0B7F6_9STRE</name>
<keyword evidence="4" id="KW-0479">Metal-binding</keyword>
<sequence>MKLYCPQEFSMEGDSRGLQIGTLDKDIQSVMVALDIREETVAEAIEKGIDLIVVKHAPIFRPIKDLVASRPQNQIYIDLIKHDIAVYVSHTNIDIVENGLNDWFCQLLDIKDTTYLQETGPERGIGRIGNIKPQTFEEFASHVKEVFSLDSLRMVYYKETDLQKNNLKSSYLWWQWAVFLL</sequence>
<dbReference type="Gene3D" id="3.40.1390.30">
    <property type="entry name" value="NIF3 (NGG1p interacting factor 3)-like"/>
    <property type="match status" value="1"/>
</dbReference>
<proteinExistence type="inferred from homology"/>
<evidence type="ECO:0000313" key="5">
    <source>
        <dbReference type="EMBL" id="EFO55160.1"/>
    </source>
</evidence>
<evidence type="ECO:0000256" key="1">
    <source>
        <dbReference type="ARBA" id="ARBA00006964"/>
    </source>
</evidence>
<protein>
    <recommendedName>
        <fullName evidence="3">GTP cyclohydrolase 1 type 2 homolog</fullName>
    </recommendedName>
</protein>
<dbReference type="InterPro" id="IPR036069">
    <property type="entry name" value="DUF34/NIF3_sf"/>
</dbReference>
<dbReference type="PANTHER" id="PTHR13799">
    <property type="entry name" value="NGG1 INTERACTING FACTOR 3"/>
    <property type="match status" value="1"/>
</dbReference>
<comment type="similarity">
    <text evidence="1">Belongs to the GTP cyclohydrolase I type 2/NIF3 family.</text>
</comment>
<evidence type="ECO:0000256" key="2">
    <source>
        <dbReference type="ARBA" id="ARBA00011643"/>
    </source>
</evidence>
<gene>
    <name evidence="5" type="ORF">SIN_0132</name>
</gene>
<comment type="caution">
    <text evidence="5">The sequence shown here is derived from an EMBL/GenBank/DDBJ whole genome shotgun (WGS) entry which is preliminary data.</text>
</comment>
<dbReference type="SUPFAM" id="SSF102705">
    <property type="entry name" value="NIF3 (NGG1p interacting factor 3)-like"/>
    <property type="match status" value="1"/>
</dbReference>
<organism evidence="5">
    <name type="scientific">Streptococcus infantis SK1302</name>
    <dbReference type="NCBI Taxonomy" id="871237"/>
    <lineage>
        <taxon>Bacteria</taxon>
        <taxon>Bacillati</taxon>
        <taxon>Bacillota</taxon>
        <taxon>Bacilli</taxon>
        <taxon>Lactobacillales</taxon>
        <taxon>Streptococcaceae</taxon>
        <taxon>Streptococcus</taxon>
    </lineage>
</organism>
<evidence type="ECO:0000256" key="3">
    <source>
        <dbReference type="ARBA" id="ARBA00022112"/>
    </source>
</evidence>